<proteinExistence type="predicted"/>
<evidence type="ECO:0000259" key="1">
    <source>
        <dbReference type="Pfam" id="PF26208"/>
    </source>
</evidence>
<dbReference type="Pfam" id="PF26208">
    <property type="entry name" value="Phage_phiTE_241_N"/>
    <property type="match status" value="1"/>
</dbReference>
<reference evidence="2" key="1">
    <citation type="submission" date="2023-08" db="EMBL/GenBank/DDBJ databases">
        <authorList>
            <person name="Nazir A."/>
        </authorList>
    </citation>
    <scope>NUCLEOTIDE SEQUENCE</scope>
</reference>
<name>A0AA96KSY8_9CAUD</name>
<protein>
    <recommendedName>
        <fullName evidence="1">Putative phage tail fibre N-terminal domain-containing protein</fullName>
    </recommendedName>
</protein>
<organism evidence="2">
    <name type="scientific">Staphylococcus phage vB_VibM_10AMN12</name>
    <dbReference type="NCBI Taxonomy" id="3076785"/>
    <lineage>
        <taxon>Viruses</taxon>
        <taxon>Duplodnaviria</taxon>
        <taxon>Heunggongvirae</taxon>
        <taxon>Uroviricota</taxon>
        <taxon>Caudoviricetes</taxon>
    </lineage>
</organism>
<sequence length="908" mass="98596">MATYPATNTVQASELLVDVSNQMHEIVNEDAVTEVNTESGPVPSVRKALADTFLFVEPVAWDSGNNETAFNQLRTFNDNIYWSPTATLSTPVPMGATPIGDSNWKLAPVGSNTNTIKGWDTAAQEELLPTGSKIYPEISTLSNGDTVPSGTTHLRVLVGGKPLILAAWDDLVLPAVVQSVPVSDNGLAGYDVVTDQGSFEFVSIKTKQLRDYGDVTGWGAVGDGVADDTAALIAAGEAGVALVFPYKQTFKVTGSTNIVFNHSVDFNSCTLDLTTFTGKIHLKTNNSWTNYASGSNVVTELQTQASVDTRYYIGWVNTEEVAESFVKIKTNQAYYSYRGNTVNRTEFNVMTRFGQALSTVPYALTTSTVTSVDVLKINKYVTTYKDVNFKIGSNDVNNLFVHIEDATRLRAENFSFECDSDFIAVNKNPTWISCTNSYGVIIDGLHASFPSLSTATTGYTYNLSLSGCYDITIKRAIGQGDGWGATGSNSCQRVVWENCELNRIDFHNPFLEYMKVKDCQLGSWGILCSAIGDLEVTSCTFNMSGAANVSNCGIIRSRGDTGGFCTGNLTVRDCVIDSNIGTYPLSLCTGSSAETPPAETPLEYYYWKNETYDNIESIGSRIRIGTVEGLPSFMRAAWRVNINNVRGNFIHDGGIPATCLPAYDLASNSKINDMSNRIVSITNTQIEFIGVIDNGNTARNYKYTIDNVSNTSIRGVGIEIVAQGHYNITNSELEGIDSYSAGAINVPATVIVAGNKITHTGYYNVGFLTVVDSDVIRMTLRDNVIRLISSVDMIGNNRMAAAYLVNNEVYYNGDYIPSYPLSSSTSFTLPAGFDRRNKLRVITGYDSDNSVKYTHMSPPRNAGDSTVAPIDETNYAVMTASTTDKNDITITVGSAVYKQVSIIVGTEK</sequence>
<feature type="domain" description="Putative phage tail fibre N-terminal" evidence="1">
    <location>
        <begin position="8"/>
        <end position="106"/>
    </location>
</feature>
<evidence type="ECO:0000313" key="2">
    <source>
        <dbReference type="EMBL" id="WNO47488.1"/>
    </source>
</evidence>
<dbReference type="InterPro" id="IPR058969">
    <property type="entry name" value="Phage_phiTE_241_N"/>
</dbReference>
<dbReference type="EMBL" id="OR481006">
    <property type="protein sequence ID" value="WNO47488.1"/>
    <property type="molecule type" value="Genomic_DNA"/>
</dbReference>
<accession>A0AA96KSY8</accession>